<comment type="similarity">
    <text evidence="7">Belongs to the binding-protein-dependent transport system permease family.</text>
</comment>
<dbReference type="InterPro" id="IPR050809">
    <property type="entry name" value="UgpAE/MalFG_permease"/>
</dbReference>
<evidence type="ECO:0000256" key="1">
    <source>
        <dbReference type="ARBA" id="ARBA00004651"/>
    </source>
</evidence>
<evidence type="ECO:0000256" key="6">
    <source>
        <dbReference type="ARBA" id="ARBA00023136"/>
    </source>
</evidence>
<dbReference type="GO" id="GO:0005886">
    <property type="term" value="C:plasma membrane"/>
    <property type="evidence" value="ECO:0007669"/>
    <property type="project" value="UniProtKB-SubCell"/>
</dbReference>
<reference evidence="9 10" key="1">
    <citation type="submission" date="2015-07" db="EMBL/GenBank/DDBJ databases">
        <title>Genome sequence of Ornatilinea apprima DSM 23815.</title>
        <authorList>
            <person name="Hemp J."/>
            <person name="Ward L.M."/>
            <person name="Pace L.A."/>
            <person name="Fischer W.W."/>
        </authorList>
    </citation>
    <scope>NUCLEOTIDE SEQUENCE [LARGE SCALE GENOMIC DNA]</scope>
    <source>
        <strain evidence="9 10">P3M-1</strain>
    </source>
</reference>
<evidence type="ECO:0000256" key="5">
    <source>
        <dbReference type="ARBA" id="ARBA00022989"/>
    </source>
</evidence>
<gene>
    <name evidence="9" type="ORF">ADN00_16580</name>
</gene>
<dbReference type="STRING" id="1134406.ADN00_16580"/>
<evidence type="ECO:0000313" key="9">
    <source>
        <dbReference type="EMBL" id="KPL72088.1"/>
    </source>
</evidence>
<dbReference type="InterPro" id="IPR000515">
    <property type="entry name" value="MetI-like"/>
</dbReference>
<keyword evidence="5 7" id="KW-1133">Transmembrane helix</keyword>
<dbReference type="Gene3D" id="1.10.3720.10">
    <property type="entry name" value="MetI-like"/>
    <property type="match status" value="1"/>
</dbReference>
<evidence type="ECO:0000256" key="7">
    <source>
        <dbReference type="RuleBase" id="RU363032"/>
    </source>
</evidence>
<dbReference type="SUPFAM" id="SSF161098">
    <property type="entry name" value="MetI-like"/>
    <property type="match status" value="1"/>
</dbReference>
<keyword evidence="6 7" id="KW-0472">Membrane</keyword>
<protein>
    <recommendedName>
        <fullName evidence="8">ABC transmembrane type-1 domain-containing protein</fullName>
    </recommendedName>
</protein>
<evidence type="ECO:0000256" key="2">
    <source>
        <dbReference type="ARBA" id="ARBA00022448"/>
    </source>
</evidence>
<proteinExistence type="inferred from homology"/>
<dbReference type="GO" id="GO:0055085">
    <property type="term" value="P:transmembrane transport"/>
    <property type="evidence" value="ECO:0007669"/>
    <property type="project" value="InterPro"/>
</dbReference>
<dbReference type="Proteomes" id="UP000050417">
    <property type="component" value="Unassembled WGS sequence"/>
</dbReference>
<dbReference type="InterPro" id="IPR035906">
    <property type="entry name" value="MetI-like_sf"/>
</dbReference>
<dbReference type="PROSITE" id="PS50928">
    <property type="entry name" value="ABC_TM1"/>
    <property type="match status" value="1"/>
</dbReference>
<comment type="subcellular location">
    <subcellularLocation>
        <location evidence="1 7">Cell membrane</location>
        <topology evidence="1 7">Multi-pass membrane protein</topology>
    </subcellularLocation>
</comment>
<dbReference type="Pfam" id="PF00528">
    <property type="entry name" value="BPD_transp_1"/>
    <property type="match status" value="1"/>
</dbReference>
<dbReference type="PANTHER" id="PTHR43227:SF8">
    <property type="entry name" value="DIACETYLCHITOBIOSE UPTAKE SYSTEM PERMEASE PROTEIN DASB"/>
    <property type="match status" value="1"/>
</dbReference>
<feature type="transmembrane region" description="Helical" evidence="7">
    <location>
        <begin position="27"/>
        <end position="55"/>
    </location>
</feature>
<dbReference type="PANTHER" id="PTHR43227">
    <property type="entry name" value="BLL4140 PROTEIN"/>
    <property type="match status" value="1"/>
</dbReference>
<dbReference type="EMBL" id="LGCL01000040">
    <property type="protein sequence ID" value="KPL72088.1"/>
    <property type="molecule type" value="Genomic_DNA"/>
</dbReference>
<accession>A0A0P6XAA5</accession>
<feature type="transmembrane region" description="Helical" evidence="7">
    <location>
        <begin position="240"/>
        <end position="256"/>
    </location>
</feature>
<feature type="transmembrane region" description="Helical" evidence="7">
    <location>
        <begin position="292"/>
        <end position="311"/>
    </location>
</feature>
<feature type="transmembrane region" description="Helical" evidence="7">
    <location>
        <begin position="134"/>
        <end position="154"/>
    </location>
</feature>
<keyword evidence="4 7" id="KW-0812">Transmembrane</keyword>
<evidence type="ECO:0000256" key="4">
    <source>
        <dbReference type="ARBA" id="ARBA00022692"/>
    </source>
</evidence>
<organism evidence="9 10">
    <name type="scientific">Ornatilinea apprima</name>
    <dbReference type="NCBI Taxonomy" id="1134406"/>
    <lineage>
        <taxon>Bacteria</taxon>
        <taxon>Bacillati</taxon>
        <taxon>Chloroflexota</taxon>
        <taxon>Anaerolineae</taxon>
        <taxon>Anaerolineales</taxon>
        <taxon>Anaerolineaceae</taxon>
        <taxon>Ornatilinea</taxon>
    </lineage>
</organism>
<evidence type="ECO:0000313" key="10">
    <source>
        <dbReference type="Proteomes" id="UP000050417"/>
    </source>
</evidence>
<keyword evidence="10" id="KW-1185">Reference proteome</keyword>
<feature type="transmembrane region" description="Helical" evidence="7">
    <location>
        <begin position="101"/>
        <end position="122"/>
    </location>
</feature>
<keyword evidence="3" id="KW-1003">Cell membrane</keyword>
<sequence length="321" mass="36024">MSNISSSSLKRALGRRWNSLPSQEARLAWLLILPTALIVLGLVLFPAIFSIWISFREVGLTNLNDVFHAPFVGFENYVKVFDDFAFKAQSWRNWGAALTSIVYSFTATIVTMLIGLGAALLLNRPFRGRGLARALFLFPYIAPVVSVAFVWRWILDPTPAGVLNDILMRLDLIQIPKAYLASPGLALILVIAFQGWRYFPFAMLMILARLQAIDNTLYEAADVDGASNWQKFLFITVPELRYVLGALFLLRLMWTFNKFDDIYLLTGGGFGTKVLPVLTYEFSFRLHDFGRGSASAMILLAILVVFILVYAQTVMRGGEES</sequence>
<keyword evidence="2 7" id="KW-0813">Transport</keyword>
<dbReference type="CDD" id="cd06261">
    <property type="entry name" value="TM_PBP2"/>
    <property type="match status" value="1"/>
</dbReference>
<comment type="caution">
    <text evidence="9">The sequence shown here is derived from an EMBL/GenBank/DDBJ whole genome shotgun (WGS) entry which is preliminary data.</text>
</comment>
<dbReference type="AlphaFoldDB" id="A0A0P6XAA5"/>
<name>A0A0P6XAA5_9CHLR</name>
<feature type="domain" description="ABC transmembrane type-1" evidence="8">
    <location>
        <begin position="97"/>
        <end position="310"/>
    </location>
</feature>
<evidence type="ECO:0000256" key="3">
    <source>
        <dbReference type="ARBA" id="ARBA00022475"/>
    </source>
</evidence>
<evidence type="ECO:0000259" key="8">
    <source>
        <dbReference type="PROSITE" id="PS50928"/>
    </source>
</evidence>
<feature type="transmembrane region" description="Helical" evidence="7">
    <location>
        <begin position="178"/>
        <end position="199"/>
    </location>
</feature>